<comment type="caution">
    <text evidence="1">The sequence shown here is derived from an EMBL/GenBank/DDBJ whole genome shotgun (WGS) entry which is preliminary data.</text>
</comment>
<accession>A0AA86UHB8</accession>
<reference evidence="2 3" key="2">
    <citation type="submission" date="2024-07" db="EMBL/GenBank/DDBJ databases">
        <authorList>
            <person name="Akdeniz Z."/>
        </authorList>
    </citation>
    <scope>NUCLEOTIDE SEQUENCE [LARGE SCALE GENOMIC DNA]</scope>
</reference>
<dbReference type="EMBL" id="CATOUU010000827">
    <property type="protein sequence ID" value="CAI9951926.1"/>
    <property type="molecule type" value="Genomic_DNA"/>
</dbReference>
<sequence length="329" mass="35358">MGVGQTGGAGVISRRVELVSWTSTGLDNIIWSCSRRALETSQNSRGIRTQVGIRVADTFVIIQMGVGQTGGAGVISRRVELVSWTSTGLDNIIWSCSRWALETSQNSRGIRTQVGVGVADTFIIIQMGVGQTRGAGVISRRVELVSWTSTGLDNIIWSCSRWALETSQNSRGIRTQVGIRVADTFVIIQMGVGQTGGAGVISRRVELVSWTSTGLDNIIWSCSRWALETSQNSRGIRTQVGIRVADTFVIIQMGVGQTGGAGVISRRVELVSWTSTGLVSIIRSSSRWALETSQNSRGIRTQVGIRVADTFVIIQMGVGQTRGAGVISR</sequence>
<reference evidence="1" key="1">
    <citation type="submission" date="2023-06" db="EMBL/GenBank/DDBJ databases">
        <authorList>
            <person name="Kurt Z."/>
        </authorList>
    </citation>
    <scope>NUCLEOTIDE SEQUENCE</scope>
</reference>
<keyword evidence="3" id="KW-1185">Reference proteome</keyword>
<organism evidence="1">
    <name type="scientific">Hexamita inflata</name>
    <dbReference type="NCBI Taxonomy" id="28002"/>
    <lineage>
        <taxon>Eukaryota</taxon>
        <taxon>Metamonada</taxon>
        <taxon>Diplomonadida</taxon>
        <taxon>Hexamitidae</taxon>
        <taxon>Hexamitinae</taxon>
        <taxon>Hexamita</taxon>
    </lineage>
</organism>
<evidence type="ECO:0000313" key="1">
    <source>
        <dbReference type="EMBL" id="CAI9951926.1"/>
    </source>
</evidence>
<evidence type="ECO:0000313" key="3">
    <source>
        <dbReference type="Proteomes" id="UP001642409"/>
    </source>
</evidence>
<dbReference type="AlphaFoldDB" id="A0AA86UHB8"/>
<dbReference type="Proteomes" id="UP001642409">
    <property type="component" value="Unassembled WGS sequence"/>
</dbReference>
<gene>
    <name evidence="1" type="ORF">HINF_LOCUS39571</name>
    <name evidence="2" type="ORF">HINF_LOCUS66542</name>
</gene>
<dbReference type="EMBL" id="CAXDID020000449">
    <property type="protein sequence ID" value="CAL6092920.1"/>
    <property type="molecule type" value="Genomic_DNA"/>
</dbReference>
<evidence type="ECO:0000313" key="2">
    <source>
        <dbReference type="EMBL" id="CAL6092920.1"/>
    </source>
</evidence>
<proteinExistence type="predicted"/>
<name>A0AA86UHB8_9EUKA</name>
<protein>
    <submittedName>
        <fullName evidence="2">Hypothetical_protein</fullName>
    </submittedName>
</protein>